<sequence length="473" mass="52415">MISLEALEVCVRRDLELTAHPRAKWLAPHAVGGEPALDVLVVGAGQSGLATGFALLRDKVENILLIDKAPRDMEGPWSTYARMPTLRSTKDQNGPDLGMPSLTFQAWFEAQWGAEAFVQLDLIPKGQWHDYLRWFRDITGLPVRNDTALRSLEPGLTDQGARCIKATSEDGHVFYARKVILATGQDGTGRWWMPSFVEKLPPAMRAHTCDHIDFESLRGRTVAVLGAGASAFDNAATALEHGAIVHLFCRRAEPMVVQPYRWLTFAGFMRHIGDMTDAWRWRILGYVLGMREGFPPATYDRVQAFSTFTMHVGAPWTNASVVDGRIRLDTLHGPFIADFAICGTGVVHDFAARPELSAFANRIARWSDRYTPPAAEESERLGGFPYLAPDYAFTERNPGEAPWLRDIHLFGIGATLSFGPSASSINAMTIAVPKLVAGITRGLFEADIESHWAALQAYDVKQVELDQQRLVRS</sequence>
<organism evidence="2 3">
    <name type="scientific">Lichenicola cladoniae</name>
    <dbReference type="NCBI Taxonomy" id="1484109"/>
    <lineage>
        <taxon>Bacteria</taxon>
        <taxon>Pseudomonadati</taxon>
        <taxon>Pseudomonadota</taxon>
        <taxon>Alphaproteobacteria</taxon>
        <taxon>Acetobacterales</taxon>
        <taxon>Acetobacteraceae</taxon>
        <taxon>Lichenicola</taxon>
    </lineage>
</organism>
<dbReference type="Pfam" id="PF13738">
    <property type="entry name" value="Pyr_redox_3"/>
    <property type="match status" value="1"/>
</dbReference>
<evidence type="ECO:0000313" key="3">
    <source>
        <dbReference type="Proteomes" id="UP000500767"/>
    </source>
</evidence>
<dbReference type="Proteomes" id="UP000500767">
    <property type="component" value="Chromosome"/>
</dbReference>
<dbReference type="RefSeq" id="WP_171833594.1">
    <property type="nucleotide sequence ID" value="NZ_CP053708.1"/>
</dbReference>
<dbReference type="PRINTS" id="PR00411">
    <property type="entry name" value="PNDRDTASEI"/>
</dbReference>
<dbReference type="AlphaFoldDB" id="A0A6M8HLK4"/>
<proteinExistence type="predicted"/>
<evidence type="ECO:0000256" key="1">
    <source>
        <dbReference type="ARBA" id="ARBA00023002"/>
    </source>
</evidence>
<dbReference type="InterPro" id="IPR050982">
    <property type="entry name" value="Auxin_biosynth/cation_transpt"/>
</dbReference>
<dbReference type="GO" id="GO:0050660">
    <property type="term" value="F:flavin adenine dinucleotide binding"/>
    <property type="evidence" value="ECO:0007669"/>
    <property type="project" value="TreeGrafter"/>
</dbReference>
<dbReference type="EMBL" id="CP053708">
    <property type="protein sequence ID" value="QKE89220.1"/>
    <property type="molecule type" value="Genomic_DNA"/>
</dbReference>
<dbReference type="PANTHER" id="PTHR43539:SF91">
    <property type="entry name" value="FAD-DEPENDENT URATE HYDROXYLASE"/>
    <property type="match status" value="1"/>
</dbReference>
<dbReference type="GO" id="GO:0004497">
    <property type="term" value="F:monooxygenase activity"/>
    <property type="evidence" value="ECO:0007669"/>
    <property type="project" value="TreeGrafter"/>
</dbReference>
<dbReference type="PANTHER" id="PTHR43539">
    <property type="entry name" value="FLAVIN-BINDING MONOOXYGENASE-LIKE PROTEIN (AFU_ORTHOLOGUE AFUA_4G09220)"/>
    <property type="match status" value="1"/>
</dbReference>
<evidence type="ECO:0000313" key="2">
    <source>
        <dbReference type="EMBL" id="QKE89220.1"/>
    </source>
</evidence>
<gene>
    <name evidence="2" type="ORF">HN018_03430</name>
</gene>
<keyword evidence="1" id="KW-0560">Oxidoreductase</keyword>
<name>A0A6M8HLK4_9PROT</name>
<dbReference type="InterPro" id="IPR036188">
    <property type="entry name" value="FAD/NAD-bd_sf"/>
</dbReference>
<protein>
    <submittedName>
        <fullName evidence="2">NAD(P)/FAD-dependent oxidoreductase</fullName>
    </submittedName>
</protein>
<dbReference type="KEGG" id="lck:HN018_03430"/>
<dbReference type="SUPFAM" id="SSF51905">
    <property type="entry name" value="FAD/NAD(P)-binding domain"/>
    <property type="match status" value="2"/>
</dbReference>
<reference evidence="2 3" key="1">
    <citation type="journal article" date="2014" name="World J. Microbiol. Biotechnol.">
        <title>Biodiversity and physiological characteristics of Antarctic and Arctic lichens-associated bacteria.</title>
        <authorList>
            <person name="Lee Y.M."/>
            <person name="Kim E.H."/>
            <person name="Lee H.K."/>
            <person name="Hong S.G."/>
        </authorList>
    </citation>
    <scope>NUCLEOTIDE SEQUENCE [LARGE SCALE GENOMIC DNA]</scope>
    <source>
        <strain evidence="2 3">PAMC 26569</strain>
    </source>
</reference>
<dbReference type="Gene3D" id="3.50.50.60">
    <property type="entry name" value="FAD/NAD(P)-binding domain"/>
    <property type="match status" value="1"/>
</dbReference>
<accession>A0A6M8HLK4</accession>
<keyword evidence="3" id="KW-1185">Reference proteome</keyword>